<dbReference type="Proteomes" id="UP001183794">
    <property type="component" value="Unassembled WGS sequence"/>
</dbReference>
<evidence type="ECO:0000313" key="3">
    <source>
        <dbReference type="Proteomes" id="UP001183794"/>
    </source>
</evidence>
<accession>A0ABU2B1K4</accession>
<keyword evidence="1" id="KW-0472">Membrane</keyword>
<keyword evidence="3" id="KW-1185">Reference proteome</keyword>
<gene>
    <name evidence="2" type="ORF">J2S62_000511</name>
</gene>
<comment type="caution">
    <text evidence="2">The sequence shown here is derived from an EMBL/GenBank/DDBJ whole genome shotgun (WGS) entry which is preliminary data.</text>
</comment>
<dbReference type="EMBL" id="JAVDYJ010000001">
    <property type="protein sequence ID" value="MDR7346254.1"/>
    <property type="molecule type" value="Genomic_DNA"/>
</dbReference>
<evidence type="ECO:0000313" key="2">
    <source>
        <dbReference type="EMBL" id="MDR7346254.1"/>
    </source>
</evidence>
<proteinExistence type="predicted"/>
<keyword evidence="1" id="KW-0812">Transmembrane</keyword>
<feature type="transmembrane region" description="Helical" evidence="1">
    <location>
        <begin position="9"/>
        <end position="27"/>
    </location>
</feature>
<organism evidence="2 3">
    <name type="scientific">Enteractinococcus fodinae</name>
    <dbReference type="NCBI Taxonomy" id="684663"/>
    <lineage>
        <taxon>Bacteria</taxon>
        <taxon>Bacillati</taxon>
        <taxon>Actinomycetota</taxon>
        <taxon>Actinomycetes</taxon>
        <taxon>Micrococcales</taxon>
        <taxon>Micrococcaceae</taxon>
    </lineage>
</organism>
<name>A0ABU2B1K4_9MICC</name>
<feature type="transmembrane region" description="Helical" evidence="1">
    <location>
        <begin position="33"/>
        <end position="56"/>
    </location>
</feature>
<sequence length="75" mass="8022">METIQHKNVVIGALVAVVAVLSALVIVTSIAQMYALTVGLILAQLVSLSAIGYVHIKSREQQNQLFCARLTVSKS</sequence>
<dbReference type="RefSeq" id="WP_310171011.1">
    <property type="nucleotide sequence ID" value="NZ_BAABHE010000002.1"/>
</dbReference>
<evidence type="ECO:0000256" key="1">
    <source>
        <dbReference type="SAM" id="Phobius"/>
    </source>
</evidence>
<reference evidence="2 3" key="1">
    <citation type="submission" date="2023-07" db="EMBL/GenBank/DDBJ databases">
        <title>Sequencing the genomes of 1000 actinobacteria strains.</title>
        <authorList>
            <person name="Klenk H.-P."/>
        </authorList>
    </citation>
    <scope>NUCLEOTIDE SEQUENCE [LARGE SCALE GENOMIC DNA]</scope>
    <source>
        <strain evidence="2 3">DSM 22966</strain>
    </source>
</reference>
<protein>
    <submittedName>
        <fullName evidence="2">Uncharacterized protein</fullName>
    </submittedName>
</protein>
<keyword evidence="1" id="KW-1133">Transmembrane helix</keyword>